<dbReference type="AlphaFoldDB" id="A0A9N7B3N1"/>
<organism evidence="2 3">
    <name type="scientific">Rickettsia conorii subsp. raoultii</name>
    <dbReference type="NCBI Taxonomy" id="369822"/>
    <lineage>
        <taxon>Bacteria</taxon>
        <taxon>Pseudomonadati</taxon>
        <taxon>Pseudomonadota</taxon>
        <taxon>Alphaproteobacteria</taxon>
        <taxon>Rickettsiales</taxon>
        <taxon>Rickettsiaceae</taxon>
        <taxon>Rickettsieae</taxon>
        <taxon>Rickettsia</taxon>
        <taxon>spotted fever group</taxon>
    </lineage>
</organism>
<dbReference type="PANTHER" id="PTHR43300:SF11">
    <property type="entry name" value="ACETYLTRANSFERASE RV3034C-RELATED"/>
    <property type="match status" value="1"/>
</dbReference>
<comment type="similarity">
    <text evidence="1">Belongs to the transferase hexapeptide repeat family.</text>
</comment>
<dbReference type="Gene3D" id="2.160.10.10">
    <property type="entry name" value="Hexapeptide repeat proteins"/>
    <property type="match status" value="1"/>
</dbReference>
<dbReference type="CDD" id="cd03349">
    <property type="entry name" value="LbH_XAT"/>
    <property type="match status" value="1"/>
</dbReference>
<name>A0A9N7B3N1_RICCR</name>
<dbReference type="InterPro" id="IPR050179">
    <property type="entry name" value="Trans_hexapeptide_repeat"/>
</dbReference>
<accession>A0A9N7B3N1</accession>
<dbReference type="EMBL" id="CP010969">
    <property type="protein sequence ID" value="AJQ51774.1"/>
    <property type="molecule type" value="Genomic_DNA"/>
</dbReference>
<evidence type="ECO:0000256" key="1">
    <source>
        <dbReference type="ARBA" id="ARBA00007274"/>
    </source>
</evidence>
<reference evidence="2 3" key="1">
    <citation type="journal article" date="2016" name="Genome Announc.">
        <title>Genome Sequence of the Tick-Borne Pathogen Rickettsia raoultii.</title>
        <authorList>
            <person name="El Karkouri K."/>
            <person name="Mediannikov O."/>
            <person name="Robert C."/>
            <person name="Raoult D."/>
            <person name="Fournier P.E."/>
        </authorList>
    </citation>
    <scope>NUCLEOTIDE SEQUENCE [LARGE SCALE GENOMIC DNA]</scope>
    <source>
        <strain evidence="2 3">Khabarovsk</strain>
    </source>
</reference>
<dbReference type="Proteomes" id="UP000077462">
    <property type="component" value="Chromosome"/>
</dbReference>
<proteinExistence type="inferred from homology"/>
<sequence>MTNHNSSDPHLFPKQAKETIFLKHFIHNPNIIVGDYTYYNDANHPEKFEYENVRGAYFVKLIIGKFCAIAMGTSFISDDINHPMDGFSTYPFFIFENWNNYTPSPDKRRDTVIGNDVWFGTNSTILPGVNIGDEAIIGACSVVAKDVPPYSIVIGNPTKIVRYRFPDEIVEQLLEIKWWDWDYDKITWNIPAIVGADIEKLKQAE</sequence>
<dbReference type="Pfam" id="PF00132">
    <property type="entry name" value="Hexapep"/>
    <property type="match status" value="1"/>
</dbReference>
<dbReference type="SUPFAM" id="SSF51161">
    <property type="entry name" value="Trimeric LpxA-like enzymes"/>
    <property type="match status" value="1"/>
</dbReference>
<evidence type="ECO:0000313" key="2">
    <source>
        <dbReference type="EMBL" id="AJQ51774.1"/>
    </source>
</evidence>
<protein>
    <submittedName>
        <fullName evidence="2">Acetyltransferase</fullName>
    </submittedName>
</protein>
<evidence type="ECO:0000313" key="3">
    <source>
        <dbReference type="Proteomes" id="UP000077462"/>
    </source>
</evidence>
<gene>
    <name evidence="2" type="ORF">UQ52_02960</name>
</gene>
<dbReference type="RefSeq" id="WP_064463592.1">
    <property type="nucleotide sequence ID" value="NZ_CP010969.1"/>
</dbReference>
<dbReference type="InterPro" id="IPR011004">
    <property type="entry name" value="Trimer_LpxA-like_sf"/>
</dbReference>
<dbReference type="PANTHER" id="PTHR43300">
    <property type="entry name" value="ACETYLTRANSFERASE"/>
    <property type="match status" value="1"/>
</dbReference>
<dbReference type="InterPro" id="IPR001451">
    <property type="entry name" value="Hexapep"/>
</dbReference>